<keyword evidence="5" id="KW-1185">Reference proteome</keyword>
<comment type="caution">
    <text evidence="4">The sequence shown here is derived from an EMBL/GenBank/DDBJ whole genome shotgun (WGS) entry which is preliminary data.</text>
</comment>
<evidence type="ECO:0000259" key="3">
    <source>
        <dbReference type="PROSITE" id="PS50076"/>
    </source>
</evidence>
<dbReference type="PANTHER" id="PTHR24078:SF553">
    <property type="entry name" value="DNAJ HOMOLOG SUBFAMILY B MEMBER 5"/>
    <property type="match status" value="1"/>
</dbReference>
<dbReference type="InterPro" id="IPR051339">
    <property type="entry name" value="DnaJ_subfamily_B"/>
</dbReference>
<dbReference type="PRINTS" id="PR00625">
    <property type="entry name" value="JDOMAIN"/>
</dbReference>
<sequence length="355" mass="38521">MQYYDILEVKRDADVPTIKKQYKILAQKNHPSLHPDEQVDFERKYREITEAYEVLSNAKHRVIYDTYGMDGLKNGVPDGNGGTIGGGYIFASNPDEVFREAFGRNPFTEFFDFQGQTKKECAEHYTEFAQMSIQAPPEKPAPEKLDLECTLEELFNGATLQVPIRRLALAPTGASTYEVTDTLTIKVCSPLLHAHPGSRLRIAGPKLAWADPISSIVAFKRDGDDLRYTATITLGQALLGTIIDVPTLDGRTLSVGITDIVRPGYAKRVPGQGMPIVTAPPRTPAPAAHPGLPTAPGVLPTAPAAPSSGLPTPPAPVEALLSTVVGRGDLLIDFEVRYPERLTQAQRAAIQAAAL</sequence>
<feature type="domain" description="J" evidence="3">
    <location>
        <begin position="2"/>
        <end position="68"/>
    </location>
</feature>
<organism evidence="4 5">
    <name type="scientific">Paratrimastix pyriformis</name>
    <dbReference type="NCBI Taxonomy" id="342808"/>
    <lineage>
        <taxon>Eukaryota</taxon>
        <taxon>Metamonada</taxon>
        <taxon>Preaxostyla</taxon>
        <taxon>Paratrimastigidae</taxon>
        <taxon>Paratrimastix</taxon>
    </lineage>
</organism>
<gene>
    <name evidence="4" type="ORF">PAPYR_1855</name>
</gene>
<evidence type="ECO:0000313" key="5">
    <source>
        <dbReference type="Proteomes" id="UP001141327"/>
    </source>
</evidence>
<dbReference type="SUPFAM" id="SSF49493">
    <property type="entry name" value="HSP40/DnaJ peptide-binding domain"/>
    <property type="match status" value="1"/>
</dbReference>
<name>A0ABQ8USC3_9EUKA</name>
<dbReference type="SUPFAM" id="SSF46565">
    <property type="entry name" value="Chaperone J-domain"/>
    <property type="match status" value="1"/>
</dbReference>
<dbReference type="PANTHER" id="PTHR24078">
    <property type="entry name" value="DNAJ HOMOLOG SUBFAMILY C MEMBER"/>
    <property type="match status" value="1"/>
</dbReference>
<dbReference type="SMART" id="SM00271">
    <property type="entry name" value="DnaJ"/>
    <property type="match status" value="1"/>
</dbReference>
<keyword evidence="4" id="KW-0346">Stress response</keyword>
<protein>
    <submittedName>
        <fullName evidence="4">Heat shock protein 40</fullName>
    </submittedName>
</protein>
<dbReference type="Pfam" id="PF01556">
    <property type="entry name" value="DnaJ_C"/>
    <property type="match status" value="1"/>
</dbReference>
<dbReference type="CDD" id="cd06257">
    <property type="entry name" value="DnaJ"/>
    <property type="match status" value="1"/>
</dbReference>
<reference evidence="4" key="1">
    <citation type="journal article" date="2022" name="bioRxiv">
        <title>Genomics of Preaxostyla Flagellates Illuminates Evolutionary Transitions and the Path Towards Mitochondrial Loss.</title>
        <authorList>
            <person name="Novak L.V.F."/>
            <person name="Treitli S.C."/>
            <person name="Pyrih J."/>
            <person name="Halakuc P."/>
            <person name="Pipaliya S.V."/>
            <person name="Vacek V."/>
            <person name="Brzon O."/>
            <person name="Soukal P."/>
            <person name="Eme L."/>
            <person name="Dacks J.B."/>
            <person name="Karnkowska A."/>
            <person name="Elias M."/>
            <person name="Hampl V."/>
        </authorList>
    </citation>
    <scope>NUCLEOTIDE SEQUENCE</scope>
    <source>
        <strain evidence="4">RCP-MX</strain>
    </source>
</reference>
<evidence type="ECO:0000256" key="2">
    <source>
        <dbReference type="SAM" id="MobiDB-lite"/>
    </source>
</evidence>
<dbReference type="InterPro" id="IPR018253">
    <property type="entry name" value="DnaJ_domain_CS"/>
</dbReference>
<keyword evidence="1" id="KW-0143">Chaperone</keyword>
<dbReference type="CDD" id="cd10747">
    <property type="entry name" value="DnaJ_C"/>
    <property type="match status" value="1"/>
</dbReference>
<dbReference type="Gene3D" id="2.60.260.20">
    <property type="entry name" value="Urease metallochaperone UreE, N-terminal domain"/>
    <property type="match status" value="2"/>
</dbReference>
<dbReference type="Gene3D" id="1.10.287.110">
    <property type="entry name" value="DnaJ domain"/>
    <property type="match status" value="1"/>
</dbReference>
<dbReference type="PROSITE" id="PS50076">
    <property type="entry name" value="DNAJ_2"/>
    <property type="match status" value="1"/>
</dbReference>
<dbReference type="PROSITE" id="PS00636">
    <property type="entry name" value="DNAJ_1"/>
    <property type="match status" value="1"/>
</dbReference>
<dbReference type="InterPro" id="IPR002939">
    <property type="entry name" value="DnaJ_C"/>
</dbReference>
<evidence type="ECO:0000313" key="4">
    <source>
        <dbReference type="EMBL" id="KAJ4461723.1"/>
    </source>
</evidence>
<dbReference type="InterPro" id="IPR036869">
    <property type="entry name" value="J_dom_sf"/>
</dbReference>
<dbReference type="EMBL" id="JAPMOS010000006">
    <property type="protein sequence ID" value="KAJ4461723.1"/>
    <property type="molecule type" value="Genomic_DNA"/>
</dbReference>
<dbReference type="Proteomes" id="UP001141327">
    <property type="component" value="Unassembled WGS sequence"/>
</dbReference>
<accession>A0ABQ8USC3</accession>
<dbReference type="InterPro" id="IPR001623">
    <property type="entry name" value="DnaJ_domain"/>
</dbReference>
<proteinExistence type="predicted"/>
<evidence type="ECO:0000256" key="1">
    <source>
        <dbReference type="ARBA" id="ARBA00023186"/>
    </source>
</evidence>
<dbReference type="InterPro" id="IPR008971">
    <property type="entry name" value="HSP40/DnaJ_pept-bd"/>
</dbReference>
<feature type="region of interest" description="Disordered" evidence="2">
    <location>
        <begin position="282"/>
        <end position="312"/>
    </location>
</feature>
<dbReference type="Pfam" id="PF00226">
    <property type="entry name" value="DnaJ"/>
    <property type="match status" value="1"/>
</dbReference>